<gene>
    <name evidence="2" type="ORF">C5L31_001623</name>
</gene>
<feature type="domain" description="Phospholipase/carboxylesterase/thioesterase" evidence="1">
    <location>
        <begin position="11"/>
        <end position="199"/>
    </location>
</feature>
<dbReference type="OrthoDB" id="9796570at2"/>
<evidence type="ECO:0000259" key="1">
    <source>
        <dbReference type="Pfam" id="PF02230"/>
    </source>
</evidence>
<proteinExistence type="predicted"/>
<accession>A0A4R5NEX6</accession>
<dbReference type="Proteomes" id="UP000294854">
    <property type="component" value="Unassembled WGS sequence"/>
</dbReference>
<dbReference type="Gene3D" id="3.40.50.1820">
    <property type="entry name" value="alpha/beta hydrolase"/>
    <property type="match status" value="1"/>
</dbReference>
<dbReference type="AlphaFoldDB" id="A0A4R5NEX6"/>
<keyword evidence="3" id="KW-1185">Reference proteome</keyword>
<comment type="caution">
    <text evidence="2">The sequence shown here is derived from an EMBL/GenBank/DDBJ whole genome shotgun (WGS) entry which is preliminary data.</text>
</comment>
<dbReference type="STRING" id="1122149.FD44_GL000511"/>
<dbReference type="InterPro" id="IPR029058">
    <property type="entry name" value="AB_hydrolase_fold"/>
</dbReference>
<organism evidence="2 3">
    <name type="scientific">Secundilactobacillus malefermentans</name>
    <dbReference type="NCBI Taxonomy" id="176292"/>
    <lineage>
        <taxon>Bacteria</taxon>
        <taxon>Bacillati</taxon>
        <taxon>Bacillota</taxon>
        <taxon>Bacilli</taxon>
        <taxon>Lactobacillales</taxon>
        <taxon>Lactobacillaceae</taxon>
        <taxon>Secundilactobacillus</taxon>
    </lineage>
</organism>
<name>A0A4R5NEX6_9LACO</name>
<dbReference type="GO" id="GO:0016787">
    <property type="term" value="F:hydrolase activity"/>
    <property type="evidence" value="ECO:0007669"/>
    <property type="project" value="InterPro"/>
</dbReference>
<dbReference type="Pfam" id="PF02230">
    <property type="entry name" value="Abhydrolase_2"/>
    <property type="match status" value="1"/>
</dbReference>
<protein>
    <recommendedName>
        <fullName evidence="1">Phospholipase/carboxylesterase/thioesterase domain-containing protein</fullName>
    </recommendedName>
</protein>
<evidence type="ECO:0000313" key="2">
    <source>
        <dbReference type="EMBL" id="TDG72149.1"/>
    </source>
</evidence>
<evidence type="ECO:0000313" key="3">
    <source>
        <dbReference type="Proteomes" id="UP000294854"/>
    </source>
</evidence>
<dbReference type="InterPro" id="IPR003140">
    <property type="entry name" value="PLipase/COase/thioEstase"/>
</dbReference>
<dbReference type="EMBL" id="PUFO01000100">
    <property type="protein sequence ID" value="TDG72149.1"/>
    <property type="molecule type" value="Genomic_DNA"/>
</dbReference>
<sequence>MTEVNYRFIKGNPEKPVLLLLHGTGGNENSLIPIASELSPDSTILSIRGRLIENGMTRFFRHTPDGGFDLEDLAVQIEWLKQTISELAAENDLDVSQLVVVGYSNGANVAADIILNQTGYFGSALFFHPMALRKVQTPQRLNDMSIWMSHGTLDPIVSDENFATLAHTFEQQDADLTRYVQRQSHQILPSELQAAKEWFNEEFENERN</sequence>
<dbReference type="SUPFAM" id="SSF53474">
    <property type="entry name" value="alpha/beta-Hydrolases"/>
    <property type="match status" value="1"/>
</dbReference>
<reference evidence="2 3" key="1">
    <citation type="journal article" date="2019" name="Appl. Microbiol. Biotechnol.">
        <title>Uncovering carbohydrate metabolism through a genotype-phenotype association study of 56 lactic acid bacteria genomes.</title>
        <authorList>
            <person name="Buron-Moles G."/>
            <person name="Chailyan A."/>
            <person name="Dolejs I."/>
            <person name="Forster J."/>
            <person name="Miks M.H."/>
        </authorList>
    </citation>
    <scope>NUCLEOTIDE SEQUENCE [LARGE SCALE GENOMIC DNA]</scope>
    <source>
        <strain evidence="2 3">ATCC 49373</strain>
    </source>
</reference>